<reference evidence="1" key="1">
    <citation type="submission" date="2021-01" db="EMBL/GenBank/DDBJ databases">
        <authorList>
            <consortium name="Genoscope - CEA"/>
            <person name="William W."/>
        </authorList>
    </citation>
    <scope>NUCLEOTIDE SEQUENCE</scope>
</reference>
<protein>
    <submittedName>
        <fullName evidence="1">Uncharacterized protein</fullName>
    </submittedName>
</protein>
<sequence>MKFSPKELRTFVLLEQIFGIFNYRRIILISQKQQMKPINKYIETSNQCSNIQINNQAINKISFSCGSNRQNRQDCQRKDRIGIVFQNQEILLNPNFATLAYEIEKPDIICKGERKCFSGVQFQITSQFEQTQLQNWALIYHVENEKQKKDFLYEFQKYGNRYGLNLSIPHNLSVRSYNGYDWISCLQQHIIKNGQPQLVISLLGEKNNKSIYKALKQYLIAKEGVSHQNITLNVIQNSRFIMIVPKIMLQIQSKLEIKHG</sequence>
<keyword evidence="2" id="KW-1185">Reference proteome</keyword>
<dbReference type="EMBL" id="CAJJDP010000018">
    <property type="protein sequence ID" value="CAD8146546.1"/>
    <property type="molecule type" value="Genomic_DNA"/>
</dbReference>
<dbReference type="OrthoDB" id="445936at2759"/>
<dbReference type="AlphaFoldDB" id="A0A8S1T4N1"/>
<evidence type="ECO:0000313" key="1">
    <source>
        <dbReference type="EMBL" id="CAD8146546.1"/>
    </source>
</evidence>
<gene>
    <name evidence="1" type="ORF">POCTA_138.1.T0180357</name>
</gene>
<dbReference type="Proteomes" id="UP000683925">
    <property type="component" value="Unassembled WGS sequence"/>
</dbReference>
<evidence type="ECO:0000313" key="2">
    <source>
        <dbReference type="Proteomes" id="UP000683925"/>
    </source>
</evidence>
<accession>A0A8S1T4N1</accession>
<proteinExistence type="predicted"/>
<organism evidence="1 2">
    <name type="scientific">Paramecium octaurelia</name>
    <dbReference type="NCBI Taxonomy" id="43137"/>
    <lineage>
        <taxon>Eukaryota</taxon>
        <taxon>Sar</taxon>
        <taxon>Alveolata</taxon>
        <taxon>Ciliophora</taxon>
        <taxon>Intramacronucleata</taxon>
        <taxon>Oligohymenophorea</taxon>
        <taxon>Peniculida</taxon>
        <taxon>Parameciidae</taxon>
        <taxon>Paramecium</taxon>
    </lineage>
</organism>
<name>A0A8S1T4N1_PAROT</name>
<comment type="caution">
    <text evidence="1">The sequence shown here is derived from an EMBL/GenBank/DDBJ whole genome shotgun (WGS) entry which is preliminary data.</text>
</comment>